<organism evidence="1 2">
    <name type="scientific">Pendulispora brunnea</name>
    <dbReference type="NCBI Taxonomy" id="2905690"/>
    <lineage>
        <taxon>Bacteria</taxon>
        <taxon>Pseudomonadati</taxon>
        <taxon>Myxococcota</taxon>
        <taxon>Myxococcia</taxon>
        <taxon>Myxococcales</taxon>
        <taxon>Sorangiineae</taxon>
        <taxon>Pendulisporaceae</taxon>
        <taxon>Pendulispora</taxon>
    </lineage>
</organism>
<evidence type="ECO:0000313" key="1">
    <source>
        <dbReference type="EMBL" id="WXA91509.1"/>
    </source>
</evidence>
<accession>A0ABZ2K3Z1</accession>
<dbReference type="Proteomes" id="UP001379533">
    <property type="component" value="Chromosome"/>
</dbReference>
<dbReference type="EMBL" id="CP089982">
    <property type="protein sequence ID" value="WXA91509.1"/>
    <property type="molecule type" value="Genomic_DNA"/>
</dbReference>
<keyword evidence="2" id="KW-1185">Reference proteome</keyword>
<dbReference type="Gene3D" id="3.40.1180.10">
    <property type="entry name" value="Decaprenyl diphosphate synthase-like"/>
    <property type="match status" value="1"/>
</dbReference>
<sequence>MSAAPESAPSLDEWLAMPRSEIAAVIAPRRLSMMYWIDGTRRHYLLSSPALDGKIADFDDYARRTSEAYVRVYDLLFELGVGSVMTTLLYPPNFQRGASYVKKAMALTEAMLLEEPFKSLYARWNTKVRLFGDYRTSPHAASARSTLERVQQALVQSTPTGSRALYFGYCAGSFNEEMLVRAATLQQSLGRTPTEEEVRAACYPDGPGNIDIFVTSGWLRVGLVLPPLLDAGKTDLYALSHLALDVHEESLRRILHDHLFSRWAGREDDAIYGPADVRALKRYYDTHQRCLVGTGHLVGPGIWHPDHDHHPRTSVPIPSIDRARALWHFIRTNKERIHEYVQRLRHA</sequence>
<gene>
    <name evidence="1" type="ORF">LZC95_34260</name>
</gene>
<proteinExistence type="predicted"/>
<name>A0ABZ2K3Z1_9BACT</name>
<evidence type="ECO:0000313" key="2">
    <source>
        <dbReference type="Proteomes" id="UP001379533"/>
    </source>
</evidence>
<dbReference type="InterPro" id="IPR036424">
    <property type="entry name" value="UPP_synth-like_sf"/>
</dbReference>
<protein>
    <submittedName>
        <fullName evidence="1">Uncharacterized protein</fullName>
    </submittedName>
</protein>
<dbReference type="RefSeq" id="WP_394842129.1">
    <property type="nucleotide sequence ID" value="NZ_CP089982.1"/>
</dbReference>
<reference evidence="1 2" key="1">
    <citation type="submission" date="2021-12" db="EMBL/GenBank/DDBJ databases">
        <title>Discovery of the Pendulisporaceae a myxobacterial family with distinct sporulation behavior and unique specialized metabolism.</title>
        <authorList>
            <person name="Garcia R."/>
            <person name="Popoff A."/>
            <person name="Bader C.D."/>
            <person name="Loehr J."/>
            <person name="Walesch S."/>
            <person name="Walt C."/>
            <person name="Boldt J."/>
            <person name="Bunk B."/>
            <person name="Haeckl F.J.F.P.J."/>
            <person name="Gunesch A.P."/>
            <person name="Birkelbach J."/>
            <person name="Nuebel U."/>
            <person name="Pietschmann T."/>
            <person name="Bach T."/>
            <person name="Mueller R."/>
        </authorList>
    </citation>
    <scope>NUCLEOTIDE SEQUENCE [LARGE SCALE GENOMIC DNA]</scope>
    <source>
        <strain evidence="1 2">MSr12523</strain>
    </source>
</reference>